<evidence type="ECO:0000313" key="2">
    <source>
        <dbReference type="Proteomes" id="UP000271974"/>
    </source>
</evidence>
<name>A0A3S1H0A6_ELYCH</name>
<dbReference type="PANTHER" id="PTHR31569:SF4">
    <property type="entry name" value="SWIM-TYPE DOMAIN-CONTAINING PROTEIN"/>
    <property type="match status" value="1"/>
</dbReference>
<comment type="caution">
    <text evidence="1">The sequence shown here is derived from an EMBL/GenBank/DDBJ whole genome shotgun (WGS) entry which is preliminary data.</text>
</comment>
<dbReference type="PANTHER" id="PTHR31569">
    <property type="entry name" value="SWIM-TYPE DOMAIN-CONTAINING PROTEIN"/>
    <property type="match status" value="1"/>
</dbReference>
<protein>
    <recommendedName>
        <fullName evidence="3">FAR1 domain-containing protein</fullName>
    </recommendedName>
</protein>
<dbReference type="EMBL" id="RQTK01001608">
    <property type="protein sequence ID" value="RUS69677.1"/>
    <property type="molecule type" value="Genomic_DNA"/>
</dbReference>
<dbReference type="InterPro" id="IPR052579">
    <property type="entry name" value="Zinc_finger_SWIM"/>
</dbReference>
<dbReference type="Proteomes" id="UP000271974">
    <property type="component" value="Unassembled WGS sequence"/>
</dbReference>
<evidence type="ECO:0008006" key="3">
    <source>
        <dbReference type="Google" id="ProtNLM"/>
    </source>
</evidence>
<organism evidence="1 2">
    <name type="scientific">Elysia chlorotica</name>
    <name type="common">Eastern emerald elysia</name>
    <name type="synonym">Sea slug</name>
    <dbReference type="NCBI Taxonomy" id="188477"/>
    <lineage>
        <taxon>Eukaryota</taxon>
        <taxon>Metazoa</taxon>
        <taxon>Spiralia</taxon>
        <taxon>Lophotrochozoa</taxon>
        <taxon>Mollusca</taxon>
        <taxon>Gastropoda</taxon>
        <taxon>Heterobranchia</taxon>
        <taxon>Euthyneura</taxon>
        <taxon>Panpulmonata</taxon>
        <taxon>Sacoglossa</taxon>
        <taxon>Placobranchoidea</taxon>
        <taxon>Plakobranchidae</taxon>
        <taxon>Elysia</taxon>
    </lineage>
</organism>
<evidence type="ECO:0000313" key="1">
    <source>
        <dbReference type="EMBL" id="RUS69677.1"/>
    </source>
</evidence>
<sequence>MATLSLNVGDTFPSFDEFVCKLNAFQSEIFTQFIIKVGEKLPADDALFAMFKYSKVRYVCKQGNRVHKPKSSLATRQKQRSFKVGCPVMLNVRLNRPKGESPFLKITKMKLGHQNHQVCKEVFQLYPEQRRLVTDETDRYVLSSRTMKTSERRDILEKRHKTPVLTQDIYNMQRKTLMTKDGGLSDEQRCEALIKDVITMVGLEK</sequence>
<reference evidence="1 2" key="1">
    <citation type="submission" date="2019-01" db="EMBL/GenBank/DDBJ databases">
        <title>A draft genome assembly of the solar-powered sea slug Elysia chlorotica.</title>
        <authorList>
            <person name="Cai H."/>
            <person name="Li Q."/>
            <person name="Fang X."/>
            <person name="Li J."/>
            <person name="Curtis N.E."/>
            <person name="Altenburger A."/>
            <person name="Shibata T."/>
            <person name="Feng M."/>
            <person name="Maeda T."/>
            <person name="Schwartz J.A."/>
            <person name="Shigenobu S."/>
            <person name="Lundholm N."/>
            <person name="Nishiyama T."/>
            <person name="Yang H."/>
            <person name="Hasebe M."/>
            <person name="Li S."/>
            <person name="Pierce S.K."/>
            <person name="Wang J."/>
        </authorList>
    </citation>
    <scope>NUCLEOTIDE SEQUENCE [LARGE SCALE GENOMIC DNA]</scope>
    <source>
        <strain evidence="1">EC2010</strain>
        <tissue evidence="1">Whole organism of an adult</tissue>
    </source>
</reference>
<keyword evidence="2" id="KW-1185">Reference proteome</keyword>
<accession>A0A3S1H0A6</accession>
<proteinExistence type="predicted"/>
<gene>
    <name evidence="1" type="ORF">EGW08_022558</name>
</gene>
<dbReference type="AlphaFoldDB" id="A0A3S1H0A6"/>
<dbReference type="OrthoDB" id="92090at2759"/>